<feature type="non-terminal residue" evidence="11">
    <location>
        <position position="1"/>
    </location>
</feature>
<evidence type="ECO:0000256" key="9">
    <source>
        <dbReference type="ARBA" id="ARBA00023125"/>
    </source>
</evidence>
<evidence type="ECO:0000313" key="11">
    <source>
        <dbReference type="EMBL" id="KKK94110.1"/>
    </source>
</evidence>
<keyword evidence="9" id="KW-0238">DNA-binding</keyword>
<keyword evidence="7" id="KW-0067">ATP-binding</keyword>
<dbReference type="GO" id="GO:0003677">
    <property type="term" value="F:DNA binding"/>
    <property type="evidence" value="ECO:0007669"/>
    <property type="project" value="UniProtKB-KW"/>
</dbReference>
<keyword evidence="4" id="KW-0547">Nucleotide-binding</keyword>
<dbReference type="AlphaFoldDB" id="A0A0F9A7D9"/>
<keyword evidence="6" id="KW-0228">DNA excision</keyword>
<evidence type="ECO:0000256" key="8">
    <source>
        <dbReference type="ARBA" id="ARBA00022881"/>
    </source>
</evidence>
<evidence type="ECO:0000256" key="2">
    <source>
        <dbReference type="ARBA" id="ARBA00022490"/>
    </source>
</evidence>
<evidence type="ECO:0000256" key="10">
    <source>
        <dbReference type="ARBA" id="ARBA00023204"/>
    </source>
</evidence>
<dbReference type="Gene3D" id="1.20.1580.10">
    <property type="entry name" value="ABC transporter ATPase like domain"/>
    <property type="match status" value="2"/>
</dbReference>
<evidence type="ECO:0000256" key="4">
    <source>
        <dbReference type="ARBA" id="ARBA00022741"/>
    </source>
</evidence>
<name>A0A0F9A7D9_9ZZZZ</name>
<evidence type="ECO:0000256" key="1">
    <source>
        <dbReference type="ARBA" id="ARBA00004496"/>
    </source>
</evidence>
<dbReference type="GO" id="GO:0005737">
    <property type="term" value="C:cytoplasm"/>
    <property type="evidence" value="ECO:0007669"/>
    <property type="project" value="UniProtKB-SubCell"/>
</dbReference>
<keyword evidence="3" id="KW-0677">Repeat</keyword>
<dbReference type="GO" id="GO:0005524">
    <property type="term" value="F:ATP binding"/>
    <property type="evidence" value="ECO:0007669"/>
    <property type="project" value="UniProtKB-KW"/>
</dbReference>
<evidence type="ECO:0000256" key="3">
    <source>
        <dbReference type="ARBA" id="ARBA00022737"/>
    </source>
</evidence>
<dbReference type="EMBL" id="LAZR01047487">
    <property type="protein sequence ID" value="KKK94110.1"/>
    <property type="molecule type" value="Genomic_DNA"/>
</dbReference>
<evidence type="ECO:0000256" key="6">
    <source>
        <dbReference type="ARBA" id="ARBA00022769"/>
    </source>
</evidence>
<dbReference type="Gene3D" id="3.40.50.300">
    <property type="entry name" value="P-loop containing nucleotide triphosphate hydrolases"/>
    <property type="match status" value="2"/>
</dbReference>
<dbReference type="PANTHER" id="PTHR43152:SF3">
    <property type="entry name" value="UVRABC SYSTEM PROTEIN A"/>
    <property type="match status" value="1"/>
</dbReference>
<dbReference type="GO" id="GO:0004518">
    <property type="term" value="F:nuclease activity"/>
    <property type="evidence" value="ECO:0007669"/>
    <property type="project" value="UniProtKB-KW"/>
</dbReference>
<keyword evidence="5" id="KW-0227">DNA damage</keyword>
<sequence>SGDAAGRLILGEVRNRLGYLRDVGLGYLTLDRQSRTLSGGEVQRVALTSALGSSLVNSLYILDEPSIGLHPRDNHRLIKIIKGLRDLGNTIVVVEHDPEIISQSDFMLDMGPKAGEQGGQVIYFGPTSGVKNSLTGQYLKGKKVIPMPTKRRRPKKGISLIVKGAAAHNLKQIDVEIPLGLLVCLTGVSGSGKSSLAEEIIYKGIKRAKGDSKGSPGTYKTITGIQQIDEVVLVDQRPIGRTPRANPLTYTKALDPVRRLLAATASARSKGFDPGYFSFNVAKGRCDTCKGEGFEKVEMQFLSDVYLTCPSCNGKRFKKNVLEITYREKNISDIFSMTVDQAISFFQDHPPIIDVLKPLPDVGLGYMRLGQPINTLSGGEAQRLKLSRYLKGGNGGPQLFIFDEPTTGLHFEDINMLLTALQRVVDQGNSVLIIEHNLD</sequence>
<accession>A0A0F9A7D9</accession>
<dbReference type="PANTHER" id="PTHR43152">
    <property type="entry name" value="UVRABC SYSTEM PROTEIN A"/>
    <property type="match status" value="1"/>
</dbReference>
<protein>
    <submittedName>
        <fullName evidence="11">Uncharacterized protein</fullName>
    </submittedName>
</protein>
<dbReference type="InterPro" id="IPR027417">
    <property type="entry name" value="P-loop_NTPase"/>
</dbReference>
<proteinExistence type="predicted"/>
<keyword evidence="8" id="KW-0267">Excision nuclease</keyword>
<comment type="subcellular location">
    <subcellularLocation>
        <location evidence="1">Cytoplasm</location>
    </subcellularLocation>
</comment>
<reference evidence="11" key="1">
    <citation type="journal article" date="2015" name="Nature">
        <title>Complex archaea that bridge the gap between prokaryotes and eukaryotes.</title>
        <authorList>
            <person name="Spang A."/>
            <person name="Saw J.H."/>
            <person name="Jorgensen S.L."/>
            <person name="Zaremba-Niedzwiedzka K."/>
            <person name="Martijn J."/>
            <person name="Lind A.E."/>
            <person name="van Eijk R."/>
            <person name="Schleper C."/>
            <person name="Guy L."/>
            <person name="Ettema T.J."/>
        </authorList>
    </citation>
    <scope>NUCLEOTIDE SEQUENCE</scope>
</reference>
<comment type="caution">
    <text evidence="11">The sequence shown here is derived from an EMBL/GenBank/DDBJ whole genome shotgun (WGS) entry which is preliminary data.</text>
</comment>
<dbReference type="SUPFAM" id="SSF52540">
    <property type="entry name" value="P-loop containing nucleoside triphosphate hydrolases"/>
    <property type="match status" value="2"/>
</dbReference>
<keyword evidence="2" id="KW-0963">Cytoplasm</keyword>
<organism evidence="11">
    <name type="scientific">marine sediment metagenome</name>
    <dbReference type="NCBI Taxonomy" id="412755"/>
    <lineage>
        <taxon>unclassified sequences</taxon>
        <taxon>metagenomes</taxon>
        <taxon>ecological metagenomes</taxon>
    </lineage>
</organism>
<gene>
    <name evidence="11" type="ORF">LCGC14_2686140</name>
</gene>
<evidence type="ECO:0000256" key="7">
    <source>
        <dbReference type="ARBA" id="ARBA00022840"/>
    </source>
</evidence>
<evidence type="ECO:0000256" key="5">
    <source>
        <dbReference type="ARBA" id="ARBA00022763"/>
    </source>
</evidence>
<dbReference type="GO" id="GO:0006281">
    <property type="term" value="P:DNA repair"/>
    <property type="evidence" value="ECO:0007669"/>
    <property type="project" value="UniProtKB-KW"/>
</dbReference>
<keyword evidence="10" id="KW-0234">DNA repair</keyword>
<feature type="non-terminal residue" evidence="11">
    <location>
        <position position="439"/>
    </location>
</feature>